<evidence type="ECO:0000256" key="4">
    <source>
        <dbReference type="ARBA" id="ARBA00022825"/>
    </source>
</evidence>
<feature type="active site" description="Charge relay system" evidence="5 6">
    <location>
        <position position="180"/>
    </location>
</feature>
<protein>
    <submittedName>
        <fullName evidence="9">S8 family serine peptidase</fullName>
    </submittedName>
</protein>
<gene>
    <name evidence="9" type="ORF">FJV41_45685</name>
</gene>
<evidence type="ECO:0000256" key="7">
    <source>
        <dbReference type="RuleBase" id="RU003355"/>
    </source>
</evidence>
<evidence type="ECO:0000256" key="3">
    <source>
        <dbReference type="ARBA" id="ARBA00022801"/>
    </source>
</evidence>
<feature type="domain" description="Peptidase S8/S53" evidence="8">
    <location>
        <begin position="503"/>
        <end position="560"/>
    </location>
</feature>
<dbReference type="GO" id="GO:0006508">
    <property type="term" value="P:proteolysis"/>
    <property type="evidence" value="ECO:0007669"/>
    <property type="project" value="UniProtKB-KW"/>
</dbReference>
<comment type="similarity">
    <text evidence="1 6 7">Belongs to the peptidase S8 family.</text>
</comment>
<evidence type="ECO:0000256" key="2">
    <source>
        <dbReference type="ARBA" id="ARBA00022670"/>
    </source>
</evidence>
<evidence type="ECO:0000256" key="5">
    <source>
        <dbReference type="PIRSR" id="PIRSR615500-1"/>
    </source>
</evidence>
<evidence type="ECO:0000313" key="9">
    <source>
        <dbReference type="EMBL" id="TQF09233.1"/>
    </source>
</evidence>
<dbReference type="GO" id="GO:0004252">
    <property type="term" value="F:serine-type endopeptidase activity"/>
    <property type="evidence" value="ECO:0007669"/>
    <property type="project" value="UniProtKB-UniRule"/>
</dbReference>
<dbReference type="PRINTS" id="PR00723">
    <property type="entry name" value="SUBTILISIN"/>
</dbReference>
<keyword evidence="2 6" id="KW-0645">Protease</keyword>
<proteinExistence type="inferred from homology"/>
<feature type="active site" description="Charge relay system" evidence="5 6">
    <location>
        <position position="219"/>
    </location>
</feature>
<dbReference type="RefSeq" id="WP_141648921.1">
    <property type="nucleotide sequence ID" value="NZ_VIFM01000373.1"/>
</dbReference>
<accession>A0A540WJP2</accession>
<sequence>MTRWGFIGFLAVAGCMPDESSHRDAQLTACPGITAGMLPGEPHGKATAGLDSGDEDGRERVIIRYRREDGVTAAQVHQLVGQVTATFRNVPAVAARVTPEERLALALDPRVESIEPDQKLYALGTSAPTALALATTLAGTREYVGELRRVQALEVWDQDGDGLPDPGAVTGAGVKVCVIDSGLDLDHPELRDAVVAARDFLDGDDAPSDRDEERWGSGHGTHVAGIIAARPGLGGRGGPVLDERGLMGVAPGAQLIIARVLNLEGSTHMSLVMKALEYCQAEGAKVASLSLGGSLGSLNTEEGFKAALDGGMLVVAAAGNEGQGLMSYPASDPSVLGVGALDNTDRRAVFSSYGEGLALMAPGVDVLSTFPQGRGSFAALEVGDSRPMSRSLLYAPTGDTWGSLVDCGMGESVASCGEDGSCRGFVAYVHPSAYVRPDRAIVNVMRQGARAVIFASELMEGGAEILSVPQRGTWVPSVTITQAASTVMERQLGATAKLSLRPADYAYMSGTSMATPYVSGIAALLFSARPSATPAEVKAALLSSAKDLGDSGYDEQYGHGLVQARRALEALVGPVP</sequence>
<evidence type="ECO:0000256" key="1">
    <source>
        <dbReference type="ARBA" id="ARBA00011073"/>
    </source>
</evidence>
<dbReference type="Proteomes" id="UP000315369">
    <property type="component" value="Unassembled WGS sequence"/>
</dbReference>
<comment type="caution">
    <text evidence="9">The sequence shown here is derived from an EMBL/GenBank/DDBJ whole genome shotgun (WGS) entry which is preliminary data.</text>
</comment>
<dbReference type="PROSITE" id="PS00136">
    <property type="entry name" value="SUBTILASE_ASP"/>
    <property type="match status" value="1"/>
</dbReference>
<evidence type="ECO:0000259" key="8">
    <source>
        <dbReference type="Pfam" id="PF00082"/>
    </source>
</evidence>
<dbReference type="InterPro" id="IPR050131">
    <property type="entry name" value="Peptidase_S8_subtilisin-like"/>
</dbReference>
<dbReference type="InterPro" id="IPR000209">
    <property type="entry name" value="Peptidase_S8/S53_dom"/>
</dbReference>
<dbReference type="OrthoDB" id="9790784at2"/>
<dbReference type="InterPro" id="IPR023827">
    <property type="entry name" value="Peptidase_S8_Asp-AS"/>
</dbReference>
<dbReference type="Gene3D" id="3.40.50.200">
    <property type="entry name" value="Peptidase S8/S53 domain"/>
    <property type="match status" value="2"/>
</dbReference>
<organism evidence="9 10">
    <name type="scientific">Myxococcus llanfairpwllgwyngyllgogerychwyrndrobwllllantysiliogogogochensis</name>
    <dbReference type="NCBI Taxonomy" id="2590453"/>
    <lineage>
        <taxon>Bacteria</taxon>
        <taxon>Pseudomonadati</taxon>
        <taxon>Myxococcota</taxon>
        <taxon>Myxococcia</taxon>
        <taxon>Myxococcales</taxon>
        <taxon>Cystobacterineae</taxon>
        <taxon>Myxococcaceae</taxon>
        <taxon>Myxococcus</taxon>
    </lineage>
</organism>
<keyword evidence="3 6" id="KW-0378">Hydrolase</keyword>
<dbReference type="PANTHER" id="PTHR43806">
    <property type="entry name" value="PEPTIDASE S8"/>
    <property type="match status" value="1"/>
</dbReference>
<feature type="active site" description="Charge relay system" evidence="5 6">
    <location>
        <position position="512"/>
    </location>
</feature>
<dbReference type="PROSITE" id="PS00138">
    <property type="entry name" value="SUBTILASE_SER"/>
    <property type="match status" value="1"/>
</dbReference>
<dbReference type="PROSITE" id="PS00137">
    <property type="entry name" value="SUBTILASE_HIS"/>
    <property type="match status" value="1"/>
</dbReference>
<dbReference type="InterPro" id="IPR022398">
    <property type="entry name" value="Peptidase_S8_His-AS"/>
</dbReference>
<evidence type="ECO:0000256" key="6">
    <source>
        <dbReference type="PROSITE-ProRule" id="PRU01240"/>
    </source>
</evidence>
<dbReference type="InterPro" id="IPR037045">
    <property type="entry name" value="S8pro/Inhibitor_I9_sf"/>
</dbReference>
<dbReference type="InterPro" id="IPR023828">
    <property type="entry name" value="Peptidase_S8_Ser-AS"/>
</dbReference>
<dbReference type="Gene3D" id="3.30.70.80">
    <property type="entry name" value="Peptidase S8 propeptide/proteinase inhibitor I9"/>
    <property type="match status" value="1"/>
</dbReference>
<dbReference type="PROSITE" id="PS51257">
    <property type="entry name" value="PROKAR_LIPOPROTEIN"/>
    <property type="match status" value="1"/>
</dbReference>
<dbReference type="SUPFAM" id="SSF52743">
    <property type="entry name" value="Subtilisin-like"/>
    <property type="match status" value="1"/>
</dbReference>
<dbReference type="EMBL" id="VIFM01000373">
    <property type="protein sequence ID" value="TQF09233.1"/>
    <property type="molecule type" value="Genomic_DNA"/>
</dbReference>
<feature type="domain" description="Peptidase S8/S53" evidence="8">
    <location>
        <begin position="171"/>
        <end position="372"/>
    </location>
</feature>
<evidence type="ECO:0000313" key="10">
    <source>
        <dbReference type="Proteomes" id="UP000315369"/>
    </source>
</evidence>
<dbReference type="InterPro" id="IPR015500">
    <property type="entry name" value="Peptidase_S8_subtilisin-rel"/>
</dbReference>
<name>A0A540WJP2_9BACT</name>
<dbReference type="PANTHER" id="PTHR43806:SF11">
    <property type="entry name" value="CEREVISIN-RELATED"/>
    <property type="match status" value="1"/>
</dbReference>
<reference evidence="9 10" key="1">
    <citation type="submission" date="2019-06" db="EMBL/GenBank/DDBJ databases">
        <authorList>
            <person name="Livingstone P."/>
            <person name="Whitworth D."/>
        </authorList>
    </citation>
    <scope>NUCLEOTIDE SEQUENCE [LARGE SCALE GENOMIC DNA]</scope>
    <source>
        <strain evidence="9 10">AM401</strain>
    </source>
</reference>
<keyword evidence="10" id="KW-1185">Reference proteome</keyword>
<keyword evidence="4 6" id="KW-0720">Serine protease</keyword>
<dbReference type="InterPro" id="IPR036852">
    <property type="entry name" value="Peptidase_S8/S53_dom_sf"/>
</dbReference>
<dbReference type="Pfam" id="PF00082">
    <property type="entry name" value="Peptidase_S8"/>
    <property type="match status" value="2"/>
</dbReference>
<dbReference type="PROSITE" id="PS51892">
    <property type="entry name" value="SUBTILASE"/>
    <property type="match status" value="1"/>
</dbReference>
<dbReference type="CDD" id="cd00538">
    <property type="entry name" value="PA"/>
    <property type="match status" value="1"/>
</dbReference>
<dbReference type="AlphaFoldDB" id="A0A540WJP2"/>